<gene>
    <name evidence="3" type="ORF">BD293_4066</name>
</gene>
<proteinExistence type="inferred from homology"/>
<dbReference type="Proteomes" id="UP000320582">
    <property type="component" value="Unassembled WGS sequence"/>
</dbReference>
<dbReference type="InterPro" id="IPR038161">
    <property type="entry name" value="VirB9/CagX/TrbG_C_sf"/>
</dbReference>
<evidence type="ECO:0000313" key="3">
    <source>
        <dbReference type="EMBL" id="TQM90141.1"/>
    </source>
</evidence>
<dbReference type="CDD" id="cd06911">
    <property type="entry name" value="VirB9_CagX_TrbG"/>
    <property type="match status" value="1"/>
</dbReference>
<keyword evidence="2" id="KW-0732">Signal</keyword>
<protein>
    <submittedName>
        <fullName evidence="3">Type IV secretion system protein VirB9</fullName>
    </submittedName>
</protein>
<dbReference type="InterPro" id="IPR010258">
    <property type="entry name" value="Conjugal_tfr_TrbG/VirB9/CagX"/>
</dbReference>
<dbReference type="RefSeq" id="WP_142085253.1">
    <property type="nucleotide sequence ID" value="NZ_VFPT01000003.1"/>
</dbReference>
<dbReference type="Gene3D" id="2.60.40.2500">
    <property type="match status" value="1"/>
</dbReference>
<evidence type="ECO:0000256" key="1">
    <source>
        <dbReference type="ARBA" id="ARBA00006135"/>
    </source>
</evidence>
<keyword evidence="4" id="KW-1185">Reference proteome</keyword>
<accession>A0A543K4Y4</accession>
<organism evidence="3 4">
    <name type="scientific">Roseinatronobacter monicus</name>
    <dbReference type="NCBI Taxonomy" id="393481"/>
    <lineage>
        <taxon>Bacteria</taxon>
        <taxon>Pseudomonadati</taxon>
        <taxon>Pseudomonadota</taxon>
        <taxon>Alphaproteobacteria</taxon>
        <taxon>Rhodobacterales</taxon>
        <taxon>Paracoccaceae</taxon>
        <taxon>Roseinatronobacter</taxon>
    </lineage>
</organism>
<comment type="caution">
    <text evidence="3">The sequence shown here is derived from an EMBL/GenBank/DDBJ whole genome shotgun (WGS) entry which is preliminary data.</text>
</comment>
<sequence>MRFAPRTLSAPTRAPIKLAAGTAIGLLLLMGPLAAEITPRAGPHDARVRDAIYVDGQVYNLVLMLERVTTVELPRGEEIVSVVAGDTQSFDFDAVPGGRAFVIKPKRSGARTNITVFTNRRTYYFVASASRNTAFYSVRFTVPADQTRERGARVPEHRVINTRYGGNAMTAITPEEVWDDGTFTYFRFATARELPTIFVISDGMERIANGQVQRDGTVRVSGTSPYWVLRLGQIETAIANLGARQ</sequence>
<reference evidence="3 4" key="1">
    <citation type="submission" date="2019-06" db="EMBL/GenBank/DDBJ databases">
        <title>Genomic Encyclopedia of Archaeal and Bacterial Type Strains, Phase II (KMG-II): from individual species to whole genera.</title>
        <authorList>
            <person name="Goeker M."/>
        </authorList>
    </citation>
    <scope>NUCLEOTIDE SEQUENCE [LARGE SCALE GENOMIC DNA]</scope>
    <source>
        <strain evidence="3 4">DSM 18423</strain>
    </source>
</reference>
<evidence type="ECO:0000313" key="4">
    <source>
        <dbReference type="Proteomes" id="UP000320582"/>
    </source>
</evidence>
<dbReference type="EMBL" id="VFPT01000003">
    <property type="protein sequence ID" value="TQM90141.1"/>
    <property type="molecule type" value="Genomic_DNA"/>
</dbReference>
<dbReference type="AlphaFoldDB" id="A0A543K4Y4"/>
<name>A0A543K4Y4_9RHOB</name>
<dbReference type="OrthoDB" id="9815808at2"/>
<dbReference type="Pfam" id="PF03524">
    <property type="entry name" value="CagX"/>
    <property type="match status" value="1"/>
</dbReference>
<evidence type="ECO:0000256" key="2">
    <source>
        <dbReference type="ARBA" id="ARBA00022729"/>
    </source>
</evidence>
<dbReference type="InterPro" id="IPR033645">
    <property type="entry name" value="VirB9/CagX/TrbG_C"/>
</dbReference>
<comment type="similarity">
    <text evidence="1">Belongs to the TrbG/VirB9 family.</text>
</comment>